<sequence>MVQRGSLLTEAQSREPGEMYAVLWKGRDGFTSLRDWVKTTHQEIWVACFNLETDQEAQVVLTVRQGIDIEKVLKDRFTSNIKRVIKLPIALGAHSPLVESAVRKFESFLNDMLLHGSLQSLNQGGTIFVSDHTHQEQIDPVASYDAAVIIKELTSLNEPVRFQRMIMYLVNNLGVTDIWEIGSDILTKMIREMGFNVNLRSINKPLELDNAVRDLANLGMVNRETRVGSPILELGVNEARTILEAVANFDETQINDLSSFNGVGGYTHEQIRDAILVYFSHLFDTHENAENGNKMVKNDTERDLTLEFSFDPYVSGVFVTRLRSSSSNRLLIANVMSLDEGEEWRSGVDDTRDGVRISLEVDHVNTLEDFKHLFRYARWTCANMLTWDSDGIILPEELSNRERR</sequence>
<protein>
    <submittedName>
        <fullName evidence="1">Uncharacterized protein</fullName>
    </submittedName>
</protein>
<dbReference type="Gene3D" id="3.40.366.10">
    <property type="entry name" value="Malonyl-Coenzyme A Acyl Carrier Protein, domain 2"/>
    <property type="match status" value="1"/>
</dbReference>
<name>A0A1F6ANV7_9BACT</name>
<dbReference type="GO" id="GO:0016740">
    <property type="term" value="F:transferase activity"/>
    <property type="evidence" value="ECO:0007669"/>
    <property type="project" value="InterPro"/>
</dbReference>
<dbReference type="AlphaFoldDB" id="A0A1F6ANV7"/>
<organism evidence="1 2">
    <name type="scientific">Candidatus Gottesmanbacteria bacterium RIFCSPLOWO2_01_FULL_39_12b</name>
    <dbReference type="NCBI Taxonomy" id="1798388"/>
    <lineage>
        <taxon>Bacteria</taxon>
        <taxon>Candidatus Gottesmaniibacteriota</taxon>
    </lineage>
</organism>
<dbReference type="Proteomes" id="UP000176609">
    <property type="component" value="Unassembled WGS sequence"/>
</dbReference>
<accession>A0A1F6ANV7</accession>
<gene>
    <name evidence="1" type="ORF">A2960_03380</name>
</gene>
<reference evidence="1 2" key="1">
    <citation type="journal article" date="2016" name="Nat. Commun.">
        <title>Thousands of microbial genomes shed light on interconnected biogeochemical processes in an aquifer system.</title>
        <authorList>
            <person name="Anantharaman K."/>
            <person name="Brown C.T."/>
            <person name="Hug L.A."/>
            <person name="Sharon I."/>
            <person name="Castelle C.J."/>
            <person name="Probst A.J."/>
            <person name="Thomas B.C."/>
            <person name="Singh A."/>
            <person name="Wilkins M.J."/>
            <person name="Karaoz U."/>
            <person name="Brodie E.L."/>
            <person name="Williams K.H."/>
            <person name="Hubbard S.S."/>
            <person name="Banfield J.F."/>
        </authorList>
    </citation>
    <scope>NUCLEOTIDE SEQUENCE [LARGE SCALE GENOMIC DNA]</scope>
</reference>
<dbReference type="InterPro" id="IPR001227">
    <property type="entry name" value="Ac_transferase_dom_sf"/>
</dbReference>
<proteinExistence type="predicted"/>
<dbReference type="InterPro" id="IPR016035">
    <property type="entry name" value="Acyl_Trfase/lysoPLipase"/>
</dbReference>
<dbReference type="EMBL" id="MFJR01000010">
    <property type="protein sequence ID" value="OGG26348.1"/>
    <property type="molecule type" value="Genomic_DNA"/>
</dbReference>
<evidence type="ECO:0000313" key="2">
    <source>
        <dbReference type="Proteomes" id="UP000176609"/>
    </source>
</evidence>
<dbReference type="Gene3D" id="3.30.70.250">
    <property type="entry name" value="Malonyl-CoA ACP transacylase, ACP-binding"/>
    <property type="match status" value="1"/>
</dbReference>
<dbReference type="SUPFAM" id="SSF52151">
    <property type="entry name" value="FabD/lysophospholipase-like"/>
    <property type="match status" value="1"/>
</dbReference>
<comment type="caution">
    <text evidence="1">The sequence shown here is derived from an EMBL/GenBank/DDBJ whole genome shotgun (WGS) entry which is preliminary data.</text>
</comment>
<evidence type="ECO:0000313" key="1">
    <source>
        <dbReference type="EMBL" id="OGG26348.1"/>
    </source>
</evidence>